<name>A0ABQ6JPX1_9MICO</name>
<keyword evidence="1" id="KW-0732">Signal</keyword>
<organism evidence="3 4">
    <name type="scientific">Homoserinibacter gongjuensis</name>
    <dbReference type="NCBI Taxonomy" id="1162968"/>
    <lineage>
        <taxon>Bacteria</taxon>
        <taxon>Bacillati</taxon>
        <taxon>Actinomycetota</taxon>
        <taxon>Actinomycetes</taxon>
        <taxon>Micrococcales</taxon>
        <taxon>Microbacteriaceae</taxon>
        <taxon>Homoserinibacter</taxon>
    </lineage>
</organism>
<dbReference type="InterPro" id="IPR012334">
    <property type="entry name" value="Pectin_lyas_fold"/>
</dbReference>
<dbReference type="RefSeq" id="WP_284298061.1">
    <property type="nucleotide sequence ID" value="NZ_BSVA01000001.1"/>
</dbReference>
<evidence type="ECO:0000313" key="4">
    <source>
        <dbReference type="Proteomes" id="UP001157069"/>
    </source>
</evidence>
<dbReference type="Gene3D" id="2.160.20.10">
    <property type="entry name" value="Single-stranded right-handed beta-helix, Pectin lyase-like"/>
    <property type="match status" value="1"/>
</dbReference>
<dbReference type="Proteomes" id="UP001157069">
    <property type="component" value="Unassembled WGS sequence"/>
</dbReference>
<feature type="domain" description="Rhamnogalacturonase A/B/Epimerase-like pectate lyase" evidence="2">
    <location>
        <begin position="46"/>
        <end position="251"/>
    </location>
</feature>
<dbReference type="InterPro" id="IPR006311">
    <property type="entry name" value="TAT_signal"/>
</dbReference>
<feature type="chain" id="PRO_5047440029" description="Rhamnogalacturonase A/B/Epimerase-like pectate lyase domain-containing protein" evidence="1">
    <location>
        <begin position="24"/>
        <end position="298"/>
    </location>
</feature>
<dbReference type="EMBL" id="BSVA01000001">
    <property type="protein sequence ID" value="GMA90357.1"/>
    <property type="molecule type" value="Genomic_DNA"/>
</dbReference>
<dbReference type="Pfam" id="PF12708">
    <property type="entry name" value="Pect-lyase_RHGA_epim"/>
    <property type="match status" value="1"/>
</dbReference>
<keyword evidence="4" id="KW-1185">Reference proteome</keyword>
<comment type="caution">
    <text evidence="3">The sequence shown here is derived from an EMBL/GenBank/DDBJ whole genome shotgun (WGS) entry which is preliminary data.</text>
</comment>
<evidence type="ECO:0000259" key="2">
    <source>
        <dbReference type="Pfam" id="PF12708"/>
    </source>
</evidence>
<feature type="signal peptide" evidence="1">
    <location>
        <begin position="1"/>
        <end position="23"/>
    </location>
</feature>
<sequence length="298" mass="30814">MSITRRHILGSAGIAALGAATFAGGPPSGTPAASNVPWASTVTTPQDFGAVADGVADDTSAIQQAIDAQGTRDNKIVYFPPGTYRITQTLTVPDGTGPTGNFSRLVLAGAGTMGSRTSIIQVDFDGTALHIAAPLSALYGLCFVVAAGLKNSLGVLTARDPGIGEATNTDDVDTTITECTFVEFYTAVKHVGRGMVFTNNLVATGDFGLDISWPEEGVAGSGVHLLPYGMRKWLIEGNHFHSMGTAIRTTGPHAASFRGAIIANNILDIGRRLFAGGVINSTFAGNVVENASGDRWST</sequence>
<dbReference type="InterPro" id="IPR011050">
    <property type="entry name" value="Pectin_lyase_fold/virulence"/>
</dbReference>
<dbReference type="PROSITE" id="PS51318">
    <property type="entry name" value="TAT"/>
    <property type="match status" value="1"/>
</dbReference>
<evidence type="ECO:0000313" key="3">
    <source>
        <dbReference type="EMBL" id="GMA90357.1"/>
    </source>
</evidence>
<proteinExistence type="predicted"/>
<protein>
    <recommendedName>
        <fullName evidence="2">Rhamnogalacturonase A/B/Epimerase-like pectate lyase domain-containing protein</fullName>
    </recommendedName>
</protein>
<accession>A0ABQ6JPX1</accession>
<evidence type="ECO:0000256" key="1">
    <source>
        <dbReference type="SAM" id="SignalP"/>
    </source>
</evidence>
<reference evidence="4" key="1">
    <citation type="journal article" date="2019" name="Int. J. Syst. Evol. Microbiol.">
        <title>The Global Catalogue of Microorganisms (GCM) 10K type strain sequencing project: providing services to taxonomists for standard genome sequencing and annotation.</title>
        <authorList>
            <consortium name="The Broad Institute Genomics Platform"/>
            <consortium name="The Broad Institute Genome Sequencing Center for Infectious Disease"/>
            <person name="Wu L."/>
            <person name="Ma J."/>
        </authorList>
    </citation>
    <scope>NUCLEOTIDE SEQUENCE [LARGE SCALE GENOMIC DNA]</scope>
    <source>
        <strain evidence="4">NBRC 108755</strain>
    </source>
</reference>
<dbReference type="InterPro" id="IPR024535">
    <property type="entry name" value="RHGA/B-epi-like_pectate_lyase"/>
</dbReference>
<dbReference type="SUPFAM" id="SSF51126">
    <property type="entry name" value="Pectin lyase-like"/>
    <property type="match status" value="1"/>
</dbReference>
<gene>
    <name evidence="3" type="ORF">GCM10025869_08860</name>
</gene>